<name>A0A6J8B3T7_MYTCO</name>
<protein>
    <submittedName>
        <fullName evidence="9">Uncharacterized protein</fullName>
    </submittedName>
</protein>
<evidence type="ECO:0000256" key="3">
    <source>
        <dbReference type="ARBA" id="ARBA00022475"/>
    </source>
</evidence>
<feature type="transmembrane region" description="Helical" evidence="8">
    <location>
        <begin position="345"/>
        <end position="362"/>
    </location>
</feature>
<evidence type="ECO:0000256" key="4">
    <source>
        <dbReference type="ARBA" id="ARBA00022519"/>
    </source>
</evidence>
<gene>
    <name evidence="9" type="ORF">MCOR_14683</name>
</gene>
<evidence type="ECO:0000256" key="7">
    <source>
        <dbReference type="ARBA" id="ARBA00023136"/>
    </source>
</evidence>
<evidence type="ECO:0000256" key="1">
    <source>
        <dbReference type="ARBA" id="ARBA00004429"/>
    </source>
</evidence>
<proteinExistence type="predicted"/>
<dbReference type="Pfam" id="PF04143">
    <property type="entry name" value="Sulf_transp"/>
    <property type="match status" value="1"/>
</dbReference>
<dbReference type="AlphaFoldDB" id="A0A6J8B3T7"/>
<comment type="subcellular location">
    <subcellularLocation>
        <location evidence="1">Cell inner membrane</location>
        <topology evidence="1">Multi-pass membrane protein</topology>
    </subcellularLocation>
</comment>
<keyword evidence="6 8" id="KW-1133">Transmembrane helix</keyword>
<dbReference type="OrthoDB" id="10254418at2759"/>
<evidence type="ECO:0000313" key="9">
    <source>
        <dbReference type="EMBL" id="CAC5378482.1"/>
    </source>
</evidence>
<evidence type="ECO:0000256" key="5">
    <source>
        <dbReference type="ARBA" id="ARBA00022692"/>
    </source>
</evidence>
<dbReference type="PANTHER" id="PTHR30574">
    <property type="entry name" value="INNER MEMBRANE PROTEIN YEDE"/>
    <property type="match status" value="1"/>
</dbReference>
<dbReference type="PANTHER" id="PTHR30574:SF1">
    <property type="entry name" value="SULPHUR TRANSPORT DOMAIN-CONTAINING PROTEIN"/>
    <property type="match status" value="1"/>
</dbReference>
<organism evidence="9 10">
    <name type="scientific">Mytilus coruscus</name>
    <name type="common">Sea mussel</name>
    <dbReference type="NCBI Taxonomy" id="42192"/>
    <lineage>
        <taxon>Eukaryota</taxon>
        <taxon>Metazoa</taxon>
        <taxon>Spiralia</taxon>
        <taxon>Lophotrochozoa</taxon>
        <taxon>Mollusca</taxon>
        <taxon>Bivalvia</taxon>
        <taxon>Autobranchia</taxon>
        <taxon>Pteriomorphia</taxon>
        <taxon>Mytilida</taxon>
        <taxon>Mytiloidea</taxon>
        <taxon>Mytilidae</taxon>
        <taxon>Mytilinae</taxon>
        <taxon>Mytilus</taxon>
    </lineage>
</organism>
<evidence type="ECO:0000256" key="8">
    <source>
        <dbReference type="SAM" id="Phobius"/>
    </source>
</evidence>
<keyword evidence="3" id="KW-1003">Cell membrane</keyword>
<keyword evidence="7 8" id="KW-0472">Membrane</keyword>
<reference evidence="9 10" key="1">
    <citation type="submission" date="2020-06" db="EMBL/GenBank/DDBJ databases">
        <authorList>
            <person name="Li R."/>
            <person name="Bekaert M."/>
        </authorList>
    </citation>
    <scope>NUCLEOTIDE SEQUENCE [LARGE SCALE GENOMIC DNA]</scope>
    <source>
        <strain evidence="10">wild</strain>
    </source>
</reference>
<evidence type="ECO:0000256" key="6">
    <source>
        <dbReference type="ARBA" id="ARBA00022989"/>
    </source>
</evidence>
<accession>A0A6J8B3T7</accession>
<evidence type="ECO:0000256" key="2">
    <source>
        <dbReference type="ARBA" id="ARBA00022448"/>
    </source>
</evidence>
<dbReference type="GO" id="GO:0005886">
    <property type="term" value="C:plasma membrane"/>
    <property type="evidence" value="ECO:0007669"/>
    <property type="project" value="UniProtKB-SubCell"/>
</dbReference>
<keyword evidence="4" id="KW-0997">Cell inner membrane</keyword>
<feature type="transmembrane region" description="Helical" evidence="8">
    <location>
        <begin position="168"/>
        <end position="185"/>
    </location>
</feature>
<feature type="transmembrane region" description="Helical" evidence="8">
    <location>
        <begin position="88"/>
        <end position="112"/>
    </location>
</feature>
<evidence type="ECO:0000313" key="10">
    <source>
        <dbReference type="Proteomes" id="UP000507470"/>
    </source>
</evidence>
<keyword evidence="5 8" id="KW-0812">Transmembrane</keyword>
<dbReference type="EMBL" id="CACVKT020002575">
    <property type="protein sequence ID" value="CAC5378482.1"/>
    <property type="molecule type" value="Genomic_DNA"/>
</dbReference>
<dbReference type="InterPro" id="IPR007272">
    <property type="entry name" value="Sulf_transp_TsuA/YedE"/>
</dbReference>
<keyword evidence="10" id="KW-1185">Reference proteome</keyword>
<feature type="transmembrane region" description="Helical" evidence="8">
    <location>
        <begin position="374"/>
        <end position="396"/>
    </location>
</feature>
<keyword evidence="2" id="KW-0813">Transport</keyword>
<sequence>MIGSNRITGIQTQSTPPSVGSFRGILTGSNRMTGIQTQSTPPSVGSFRGILIGCTVFICGEIFGFVIEKGRVFEPSVVCDQMLMKRFVMLKMFLSAVISGMFCMSVMSMLPFTRQKFLNARQTLVNDLQGKGYLTVMLGGFILGIGMALGGTCPGVVFAQLGTGSQNAVYTLLGTLAGALLYGVLEPTLMSLTKPNKPVKYQFLFHVLGSPYHTTAIPVAAILSVIVFTLEIAYPWDTEVKDSESTSMWKASSWPPFFTGFIVGSLEVPLILIVGGLLGASSSYCTVTAQVLVTDKMKQKVPYLVKFKSGLSNWWQVVFVVAAIHGASSSSQLSGTYGTIEGQSVLMSFCGGVLIIVGARLAEGCTSGHGISGMGLLNSLSIATMMSMFIGGMLSARCIQMMT</sequence>
<feature type="transmembrane region" description="Helical" evidence="8">
    <location>
        <begin position="47"/>
        <end position="67"/>
    </location>
</feature>
<feature type="transmembrane region" description="Helical" evidence="8">
    <location>
        <begin position="216"/>
        <end position="236"/>
    </location>
</feature>
<dbReference type="Proteomes" id="UP000507470">
    <property type="component" value="Unassembled WGS sequence"/>
</dbReference>
<feature type="transmembrane region" description="Helical" evidence="8">
    <location>
        <begin position="257"/>
        <end position="278"/>
    </location>
</feature>
<feature type="transmembrane region" description="Helical" evidence="8">
    <location>
        <begin position="132"/>
        <end position="161"/>
    </location>
</feature>